<protein>
    <submittedName>
        <fullName evidence="2">Uncharacterized protein</fullName>
    </submittedName>
</protein>
<evidence type="ECO:0000313" key="3">
    <source>
        <dbReference type="Proteomes" id="UP001608902"/>
    </source>
</evidence>
<proteinExistence type="predicted"/>
<dbReference type="Proteomes" id="UP001608902">
    <property type="component" value="Unassembled WGS sequence"/>
</dbReference>
<feature type="region of interest" description="Disordered" evidence="1">
    <location>
        <begin position="226"/>
        <end position="278"/>
    </location>
</feature>
<dbReference type="AlphaFoldDB" id="A0ABD6EU27"/>
<feature type="compositionally biased region" description="Basic and acidic residues" evidence="1">
    <location>
        <begin position="127"/>
        <end position="138"/>
    </location>
</feature>
<reference evidence="2 3" key="1">
    <citation type="submission" date="2024-08" db="EMBL/GenBank/DDBJ databases">
        <title>Gnathostoma spinigerum genome.</title>
        <authorList>
            <person name="Gonzalez-Bertolin B."/>
            <person name="Monzon S."/>
            <person name="Zaballos A."/>
            <person name="Jimenez P."/>
            <person name="Dekumyoy P."/>
            <person name="Varona S."/>
            <person name="Cuesta I."/>
            <person name="Sumanam S."/>
            <person name="Adisakwattana P."/>
            <person name="Gasser R.B."/>
            <person name="Hernandez-Gonzalez A."/>
            <person name="Young N.D."/>
            <person name="Perteguer M.J."/>
        </authorList>
    </citation>
    <scope>NUCLEOTIDE SEQUENCE [LARGE SCALE GENOMIC DNA]</scope>
    <source>
        <strain evidence="2">AL3</strain>
        <tissue evidence="2">Liver</tissue>
    </source>
</reference>
<name>A0ABD6EU27_9BILA</name>
<feature type="region of interest" description="Disordered" evidence="1">
    <location>
        <begin position="45"/>
        <end position="138"/>
    </location>
</feature>
<feature type="compositionally biased region" description="Basic residues" evidence="1">
    <location>
        <begin position="51"/>
        <end position="92"/>
    </location>
</feature>
<sequence>MKTIDRKEELSEILGNDVATPSNNEEDCLPIYITSTKAYFCFNMGRSPRRDTRHSRDRRSKSRSHDHHSRSHDRRSRSRDRRSRSRDRRSRSRSIDRYSHSRDRRSRSRSRDKERYHHHDRSHHRSSRGDGSSKENKFKDTYKATQNMKLLMRSSLMEAESSEASAVSKIKIENFDISVEETISRHRDIERIEEEGFRPSVFISSAGGAGGRIKKEDPTDRAAVIEKKQDAHSQAMFGPRWRDQIKKEDDSEDNKSENNEETPSEPSGITAIANPDLFANPEERQARWLKLYRERRAAVLKVLS</sequence>
<gene>
    <name evidence="2" type="ORF">AB6A40_006464</name>
</gene>
<comment type="caution">
    <text evidence="2">The sequence shown here is derived from an EMBL/GenBank/DDBJ whole genome shotgun (WGS) entry which is preliminary data.</text>
</comment>
<feature type="compositionally biased region" description="Basic and acidic residues" evidence="1">
    <location>
        <begin position="240"/>
        <end position="258"/>
    </location>
</feature>
<dbReference type="EMBL" id="JBGFUD010004592">
    <property type="protein sequence ID" value="MFH4979755.1"/>
    <property type="molecule type" value="Genomic_DNA"/>
</dbReference>
<evidence type="ECO:0000256" key="1">
    <source>
        <dbReference type="SAM" id="MobiDB-lite"/>
    </source>
</evidence>
<accession>A0ABD6EU27</accession>
<evidence type="ECO:0000313" key="2">
    <source>
        <dbReference type="EMBL" id="MFH4979755.1"/>
    </source>
</evidence>
<keyword evidence="3" id="KW-1185">Reference proteome</keyword>
<organism evidence="2 3">
    <name type="scientific">Gnathostoma spinigerum</name>
    <dbReference type="NCBI Taxonomy" id="75299"/>
    <lineage>
        <taxon>Eukaryota</taxon>
        <taxon>Metazoa</taxon>
        <taxon>Ecdysozoa</taxon>
        <taxon>Nematoda</taxon>
        <taxon>Chromadorea</taxon>
        <taxon>Rhabditida</taxon>
        <taxon>Spirurina</taxon>
        <taxon>Gnathostomatomorpha</taxon>
        <taxon>Gnathostomatoidea</taxon>
        <taxon>Gnathostomatidae</taxon>
        <taxon>Gnathostoma</taxon>
    </lineage>
</organism>